<evidence type="ECO:0008006" key="3">
    <source>
        <dbReference type="Google" id="ProtNLM"/>
    </source>
</evidence>
<organism evidence="1 2">
    <name type="scientific">Roseibacillus ishigakijimensis</name>
    <dbReference type="NCBI Taxonomy" id="454146"/>
    <lineage>
        <taxon>Bacteria</taxon>
        <taxon>Pseudomonadati</taxon>
        <taxon>Verrucomicrobiota</taxon>
        <taxon>Verrucomicrobiia</taxon>
        <taxon>Verrucomicrobiales</taxon>
        <taxon>Verrucomicrobiaceae</taxon>
        <taxon>Roseibacillus</taxon>
    </lineage>
</organism>
<gene>
    <name evidence="1" type="ORF">JIN78_02095</name>
</gene>
<evidence type="ECO:0000313" key="1">
    <source>
        <dbReference type="EMBL" id="MBK1832839.1"/>
    </source>
</evidence>
<reference evidence="1" key="1">
    <citation type="submission" date="2021-01" db="EMBL/GenBank/DDBJ databases">
        <title>Modified the classification status of verrucomicrobia.</title>
        <authorList>
            <person name="Feng X."/>
        </authorList>
    </citation>
    <scope>NUCLEOTIDE SEQUENCE</scope>
    <source>
        <strain evidence="1">KCTC 12986</strain>
    </source>
</reference>
<proteinExistence type="predicted"/>
<keyword evidence="2" id="KW-1185">Reference proteome</keyword>
<comment type="caution">
    <text evidence="1">The sequence shown here is derived from an EMBL/GenBank/DDBJ whole genome shotgun (WGS) entry which is preliminary data.</text>
</comment>
<dbReference type="EMBL" id="JAENIO010000003">
    <property type="protein sequence ID" value="MBK1832839.1"/>
    <property type="molecule type" value="Genomic_DNA"/>
</dbReference>
<evidence type="ECO:0000313" key="2">
    <source>
        <dbReference type="Proteomes" id="UP000604083"/>
    </source>
</evidence>
<name>A0A934RPQ1_9BACT</name>
<accession>A0A934RPQ1</accession>
<dbReference type="Proteomes" id="UP000604083">
    <property type="component" value="Unassembled WGS sequence"/>
</dbReference>
<dbReference type="AlphaFoldDB" id="A0A934RPQ1"/>
<protein>
    <recommendedName>
        <fullName evidence="3">DUF4185 domain-containing protein</fullName>
    </recommendedName>
</protein>
<sequence>MGWALAEEPRLREPCLIEVVDESNDWPVPLVTLRTTHEVEFVTDNAGRVAFDLPELMGQEVWMSVEGHGYQVAADAFGYRGVKITPTPGGEIQIPVQRQNLAKRLGRLTGAGLFAESQQLGHELTWPESGVLGCDTVQTARLGDRLWWSWGDTTLANHPLGLFHITAATTPLRALDRYEPPLRLTFSHYRDGQGRVREVARMPGEGPTWIAGATTLVDRKGQEQLVACYSKIEPPLSSYEVGLCVWNEEKARFVQQKVLWNQAKDGGSRPSLLPEGHPVSWTDEEGKEWMLFGDPFPRLKCPATFESWLDPAQWVALEAQQTVPARTGGREIRPHRGSLIWSPYREKWVTLFTEFGGESSPLGEVWYAEAGTPFGPWEGAVPVLSHANYTFYNPKIHPELTAPEASFLLFEGTYTQTFADNPIPTPRYDYNQVLYRLDLADVAPRLP</sequence>